<sequence>MESRKSEMLSFGLLLSWTKSIGISPRTSFQRYRMSTLPPTVDFYCVRWLDKENVEQLRNHTRKAHLEYMERIQCVSLGGPLLDKDNVEKGRILLLQGVNQAKVEQVIQQDPFHSILSSVNLTIFKRVRDFPSVWPQPLYVVYCLDDPNKEHIRLEQRPQHRSWWQNETRVVSVGPMASLNDDSSSLIGSLFFVTGESVEQVQHWASQDPYAEAGLFQQVSVYQWKRVVENGQVVESF</sequence>
<dbReference type="KEGG" id="gsl:Gasu_28860"/>
<accession>M2XHU3</accession>
<proteinExistence type="predicted"/>
<dbReference type="Gene3D" id="3.30.70.1060">
    <property type="entry name" value="Dimeric alpha+beta barrel"/>
    <property type="match status" value="2"/>
</dbReference>
<keyword evidence="3" id="KW-1185">Reference proteome</keyword>
<evidence type="ECO:0000313" key="2">
    <source>
        <dbReference type="EMBL" id="EME29662.1"/>
    </source>
</evidence>
<gene>
    <name evidence="2" type="ORF">Gasu_28860</name>
</gene>
<dbReference type="SUPFAM" id="SSF54909">
    <property type="entry name" value="Dimeric alpha+beta barrel"/>
    <property type="match status" value="2"/>
</dbReference>
<name>M2XHU3_GALSU</name>
<protein>
    <recommendedName>
        <fullName evidence="1">YCII-related domain-containing protein</fullName>
    </recommendedName>
</protein>
<dbReference type="OMA" id="HLEYMER"/>
<dbReference type="Gramene" id="EME29662">
    <property type="protein sequence ID" value="EME29662"/>
    <property type="gene ID" value="Gasu_28860"/>
</dbReference>
<dbReference type="AlphaFoldDB" id="M2XHU3"/>
<dbReference type="OrthoDB" id="5519740at2759"/>
<feature type="domain" description="YCII-related" evidence="1">
    <location>
        <begin position="138"/>
        <end position="225"/>
    </location>
</feature>
<dbReference type="InterPro" id="IPR051807">
    <property type="entry name" value="Sec-metab_biosynth-assoc"/>
</dbReference>
<dbReference type="GeneID" id="17088441"/>
<dbReference type="PANTHER" id="PTHR33606">
    <property type="entry name" value="PROTEIN YCII"/>
    <property type="match status" value="1"/>
</dbReference>
<dbReference type="InterPro" id="IPR011008">
    <property type="entry name" value="Dimeric_a/b-barrel"/>
</dbReference>
<evidence type="ECO:0000259" key="1">
    <source>
        <dbReference type="Pfam" id="PF03795"/>
    </source>
</evidence>
<dbReference type="InterPro" id="IPR005545">
    <property type="entry name" value="YCII"/>
</dbReference>
<reference evidence="3" key="1">
    <citation type="journal article" date="2013" name="Science">
        <title>Gene transfer from bacteria and archaea facilitated evolution of an extremophilic eukaryote.</title>
        <authorList>
            <person name="Schonknecht G."/>
            <person name="Chen W.H."/>
            <person name="Ternes C.M."/>
            <person name="Barbier G.G."/>
            <person name="Shrestha R.P."/>
            <person name="Stanke M."/>
            <person name="Brautigam A."/>
            <person name="Baker B.J."/>
            <person name="Banfield J.F."/>
            <person name="Garavito R.M."/>
            <person name="Carr K."/>
            <person name="Wilkerson C."/>
            <person name="Rensing S.A."/>
            <person name="Gagneul D."/>
            <person name="Dickenson N.E."/>
            <person name="Oesterhelt C."/>
            <person name="Lercher M.J."/>
            <person name="Weber A.P."/>
        </authorList>
    </citation>
    <scope>NUCLEOTIDE SEQUENCE [LARGE SCALE GENOMIC DNA]</scope>
    <source>
        <strain evidence="3">074W</strain>
    </source>
</reference>
<dbReference type="Pfam" id="PF03795">
    <property type="entry name" value="YCII"/>
    <property type="match status" value="1"/>
</dbReference>
<dbReference type="Proteomes" id="UP000030680">
    <property type="component" value="Unassembled WGS sequence"/>
</dbReference>
<organism evidence="2 3">
    <name type="scientific">Galdieria sulphuraria</name>
    <name type="common">Red alga</name>
    <dbReference type="NCBI Taxonomy" id="130081"/>
    <lineage>
        <taxon>Eukaryota</taxon>
        <taxon>Rhodophyta</taxon>
        <taxon>Bangiophyceae</taxon>
        <taxon>Galdieriales</taxon>
        <taxon>Galdieriaceae</taxon>
        <taxon>Galdieria</taxon>
    </lineage>
</organism>
<dbReference type="PANTHER" id="PTHR33606:SF3">
    <property type="entry name" value="PROTEIN YCII"/>
    <property type="match status" value="1"/>
</dbReference>
<evidence type="ECO:0000313" key="3">
    <source>
        <dbReference type="Proteomes" id="UP000030680"/>
    </source>
</evidence>
<dbReference type="EMBL" id="KB454506">
    <property type="protein sequence ID" value="EME29662.1"/>
    <property type="molecule type" value="Genomic_DNA"/>
</dbReference>
<dbReference type="RefSeq" id="XP_005706182.1">
    <property type="nucleotide sequence ID" value="XM_005706125.1"/>
</dbReference>